<keyword evidence="2 6" id="KW-0812">Transmembrane</keyword>
<feature type="transmembrane region" description="Helical" evidence="6">
    <location>
        <begin position="68"/>
        <end position="92"/>
    </location>
</feature>
<organism evidence="7 8">
    <name type="scientific">Trichodelitschia bisporula</name>
    <dbReference type="NCBI Taxonomy" id="703511"/>
    <lineage>
        <taxon>Eukaryota</taxon>
        <taxon>Fungi</taxon>
        <taxon>Dikarya</taxon>
        <taxon>Ascomycota</taxon>
        <taxon>Pezizomycotina</taxon>
        <taxon>Dothideomycetes</taxon>
        <taxon>Dothideomycetes incertae sedis</taxon>
        <taxon>Phaeotrichales</taxon>
        <taxon>Phaeotrichaceae</taxon>
        <taxon>Trichodelitschia</taxon>
    </lineage>
</organism>
<dbReference type="GO" id="GO:0016020">
    <property type="term" value="C:membrane"/>
    <property type="evidence" value="ECO:0007669"/>
    <property type="project" value="UniProtKB-SubCell"/>
</dbReference>
<feature type="transmembrane region" description="Helical" evidence="6">
    <location>
        <begin position="181"/>
        <end position="203"/>
    </location>
</feature>
<dbReference type="PIRSF" id="PIRSF006060">
    <property type="entry name" value="AA_transporter"/>
    <property type="match status" value="1"/>
</dbReference>
<evidence type="ECO:0000256" key="6">
    <source>
        <dbReference type="SAM" id="Phobius"/>
    </source>
</evidence>
<proteinExistence type="predicted"/>
<dbReference type="AlphaFoldDB" id="A0A6G1HX66"/>
<feature type="transmembrane region" description="Helical" evidence="6">
    <location>
        <begin position="395"/>
        <end position="414"/>
    </location>
</feature>
<sequence length="510" mass="52960">MASHLPSTIPSLSESSPLLPPPRPPSPPSIFKPTLTTLNAFALLISIIIGSGIFASPAAIDTNVPSPALALSVWLLGGLLAWTGAATMASLGTTFPSAGGIQPILRHAYGDAVGFAAAWAFTTIVMPATAAILALVFAESVAQALGGAPLWAEKLAAIGVVLLVAGANAVSTSLSNRLSTFFLAAKALTITLLVLAGLGVVFAHIVHPGRGGIGGDDWYRRNWFAKRPSITPGGTIDWAKIGWWEGLGRYSAGVYGALWAYAGWDKANYVAGELRDPARQLPLALNTALPAVAACYVAVNAAYYVLLPWAEVGMTDAIAVNAIKSLLGPIPALITACLIVIVILGSLSGNLFVAGRITVAAAGRNWFPQALGRIGSIFGTQPSDPAVTPAHDAPINALLLTTLLSSGYILLGTFRTLVTLDGLTEYAFFFLTVLADLVLRVREPRLQRPYRVPVVVPLVFCIVSGAVVVRGALFAPVQAAVVVVVLAVGGVVYVVRGVRGALESERALVS</sequence>
<name>A0A6G1HX66_9PEZI</name>
<evidence type="ECO:0000256" key="1">
    <source>
        <dbReference type="ARBA" id="ARBA00004141"/>
    </source>
</evidence>
<dbReference type="Proteomes" id="UP000799640">
    <property type="component" value="Unassembled WGS sequence"/>
</dbReference>
<feature type="transmembrane region" description="Helical" evidence="6">
    <location>
        <begin position="454"/>
        <end position="473"/>
    </location>
</feature>
<dbReference type="Gene3D" id="1.20.1740.10">
    <property type="entry name" value="Amino acid/polyamine transporter I"/>
    <property type="match status" value="1"/>
</dbReference>
<evidence type="ECO:0000256" key="5">
    <source>
        <dbReference type="SAM" id="MobiDB-lite"/>
    </source>
</evidence>
<accession>A0A6G1HX66</accession>
<dbReference type="InterPro" id="IPR050598">
    <property type="entry name" value="AminoAcid_Transporter"/>
</dbReference>
<keyword evidence="3 6" id="KW-1133">Transmembrane helix</keyword>
<dbReference type="PANTHER" id="PTHR11785:SF402">
    <property type="entry name" value="AMINO ACID TRANSPORTER (EUROFUNG)"/>
    <property type="match status" value="1"/>
</dbReference>
<reference evidence="7" key="1">
    <citation type="journal article" date="2020" name="Stud. Mycol.">
        <title>101 Dothideomycetes genomes: a test case for predicting lifestyles and emergence of pathogens.</title>
        <authorList>
            <person name="Haridas S."/>
            <person name="Albert R."/>
            <person name="Binder M."/>
            <person name="Bloem J."/>
            <person name="Labutti K."/>
            <person name="Salamov A."/>
            <person name="Andreopoulos B."/>
            <person name="Baker S."/>
            <person name="Barry K."/>
            <person name="Bills G."/>
            <person name="Bluhm B."/>
            <person name="Cannon C."/>
            <person name="Castanera R."/>
            <person name="Culley D."/>
            <person name="Daum C."/>
            <person name="Ezra D."/>
            <person name="Gonzalez J."/>
            <person name="Henrissat B."/>
            <person name="Kuo A."/>
            <person name="Liang C."/>
            <person name="Lipzen A."/>
            <person name="Lutzoni F."/>
            <person name="Magnuson J."/>
            <person name="Mondo S."/>
            <person name="Nolan M."/>
            <person name="Ohm R."/>
            <person name="Pangilinan J."/>
            <person name="Park H.-J."/>
            <person name="Ramirez L."/>
            <person name="Alfaro M."/>
            <person name="Sun H."/>
            <person name="Tritt A."/>
            <person name="Yoshinaga Y."/>
            <person name="Zwiers L.-H."/>
            <person name="Turgeon B."/>
            <person name="Goodwin S."/>
            <person name="Spatafora J."/>
            <person name="Crous P."/>
            <person name="Grigoriev I."/>
        </authorList>
    </citation>
    <scope>NUCLEOTIDE SEQUENCE</scope>
    <source>
        <strain evidence="7">CBS 262.69</strain>
    </source>
</reference>
<evidence type="ECO:0000313" key="7">
    <source>
        <dbReference type="EMBL" id="KAF2400648.1"/>
    </source>
</evidence>
<feature type="compositionally biased region" description="Low complexity" evidence="5">
    <location>
        <begin position="1"/>
        <end position="17"/>
    </location>
</feature>
<comment type="subcellular location">
    <subcellularLocation>
        <location evidence="1">Membrane</location>
        <topology evidence="1">Multi-pass membrane protein</topology>
    </subcellularLocation>
</comment>
<evidence type="ECO:0000256" key="2">
    <source>
        <dbReference type="ARBA" id="ARBA00022692"/>
    </source>
</evidence>
<dbReference type="InterPro" id="IPR002293">
    <property type="entry name" value="AA/rel_permease1"/>
</dbReference>
<evidence type="ECO:0000256" key="4">
    <source>
        <dbReference type="ARBA" id="ARBA00023136"/>
    </source>
</evidence>
<feature type="transmembrane region" description="Helical" evidence="6">
    <location>
        <begin position="112"/>
        <end position="138"/>
    </location>
</feature>
<feature type="transmembrane region" description="Helical" evidence="6">
    <location>
        <begin position="426"/>
        <end position="442"/>
    </location>
</feature>
<dbReference type="OrthoDB" id="10062876at2759"/>
<feature type="transmembrane region" description="Helical" evidence="6">
    <location>
        <begin position="326"/>
        <end position="347"/>
    </location>
</feature>
<dbReference type="GO" id="GO:0015179">
    <property type="term" value="F:L-amino acid transmembrane transporter activity"/>
    <property type="evidence" value="ECO:0007669"/>
    <property type="project" value="TreeGrafter"/>
</dbReference>
<evidence type="ECO:0000256" key="3">
    <source>
        <dbReference type="ARBA" id="ARBA00022989"/>
    </source>
</evidence>
<feature type="transmembrane region" description="Helical" evidence="6">
    <location>
        <begin position="479"/>
        <end position="498"/>
    </location>
</feature>
<evidence type="ECO:0000313" key="8">
    <source>
        <dbReference type="Proteomes" id="UP000799640"/>
    </source>
</evidence>
<dbReference type="EMBL" id="ML996694">
    <property type="protein sequence ID" value="KAF2400648.1"/>
    <property type="molecule type" value="Genomic_DNA"/>
</dbReference>
<dbReference type="PANTHER" id="PTHR11785">
    <property type="entry name" value="AMINO ACID TRANSPORTER"/>
    <property type="match status" value="1"/>
</dbReference>
<feature type="transmembrane region" description="Helical" evidence="6">
    <location>
        <begin position="283"/>
        <end position="306"/>
    </location>
</feature>
<feature type="transmembrane region" description="Helical" evidence="6">
    <location>
        <begin position="150"/>
        <end position="169"/>
    </location>
</feature>
<dbReference type="Pfam" id="PF13520">
    <property type="entry name" value="AA_permease_2"/>
    <property type="match status" value="1"/>
</dbReference>
<feature type="transmembrane region" description="Helical" evidence="6">
    <location>
        <begin position="35"/>
        <end position="56"/>
    </location>
</feature>
<keyword evidence="8" id="KW-1185">Reference proteome</keyword>
<keyword evidence="4 6" id="KW-0472">Membrane</keyword>
<gene>
    <name evidence="7" type="ORF">EJ06DRAFT_401304</name>
</gene>
<protein>
    <submittedName>
        <fullName evidence="7">Amino acid transporter</fullName>
    </submittedName>
</protein>
<feature type="region of interest" description="Disordered" evidence="5">
    <location>
        <begin position="1"/>
        <end position="26"/>
    </location>
</feature>